<dbReference type="RefSeq" id="WP_267846324.1">
    <property type="nucleotide sequence ID" value="NZ_JAPMXC010000001.1"/>
</dbReference>
<name>A0ABT3ZJM5_9BURK</name>
<reference evidence="7" key="1">
    <citation type="submission" date="2022-11" db="EMBL/GenBank/DDBJ databases">
        <title>Robbsia betulipollinis sp. nov., isolated from pollen of birch (Betula pendula).</title>
        <authorList>
            <person name="Shi H."/>
            <person name="Ambika Manirajan B."/>
            <person name="Ratering S."/>
            <person name="Geissler-Plaum R."/>
            <person name="Schnell S."/>
        </authorList>
    </citation>
    <scope>NUCLEOTIDE SEQUENCE</scope>
    <source>
        <strain evidence="7">Bb-Pol-6</strain>
    </source>
</reference>
<proteinExistence type="predicted"/>
<keyword evidence="8" id="KW-1185">Reference proteome</keyword>
<feature type="transmembrane region" description="Helical" evidence="5">
    <location>
        <begin position="58"/>
        <end position="80"/>
    </location>
</feature>
<keyword evidence="4 5" id="KW-0472">Membrane</keyword>
<sequence length="253" mass="28320">MVAYQGIEFERIRGGRMRIGPRGVFGTKPPKPDTANPYVNARRSWNSHVGSVMEYGTIGFFLGLLCLLITLASVGGIIYIGSQSKFIPLVFQEDASGNKISMTRADRIPDARVADYRSAVGEFIGNLRLVTPDAELQGKAVRHAYAYLASGDPAISKANEYLNGTKEANPYARAGTETVSIELKSVLQQSRHTWQVDWMETIRARDGTPREPPYAMRALVTIYQNTGAKLQDQNMFWNPHHVFITDFNWTKQF</sequence>
<dbReference type="Gene3D" id="3.10.450.230">
    <property type="entry name" value="VirB8 protein"/>
    <property type="match status" value="1"/>
</dbReference>
<keyword evidence="3 5" id="KW-1133">Transmembrane helix</keyword>
<feature type="domain" description="Bacterial virulence protein VirB8" evidence="6">
    <location>
        <begin position="41"/>
        <end position="251"/>
    </location>
</feature>
<evidence type="ECO:0000313" key="7">
    <source>
        <dbReference type="EMBL" id="MCY0386738.1"/>
    </source>
</evidence>
<dbReference type="InterPro" id="IPR032710">
    <property type="entry name" value="NTF2-like_dom_sf"/>
</dbReference>
<evidence type="ECO:0000256" key="4">
    <source>
        <dbReference type="ARBA" id="ARBA00023136"/>
    </source>
</evidence>
<dbReference type="Proteomes" id="UP001082899">
    <property type="component" value="Unassembled WGS sequence"/>
</dbReference>
<dbReference type="SUPFAM" id="SSF54427">
    <property type="entry name" value="NTF2-like"/>
    <property type="match status" value="1"/>
</dbReference>
<dbReference type="InterPro" id="IPR007430">
    <property type="entry name" value="VirB8"/>
</dbReference>
<protein>
    <submittedName>
        <fullName evidence="7">VirB8/TrbF family protein</fullName>
    </submittedName>
</protein>
<accession>A0ABT3ZJM5</accession>
<evidence type="ECO:0000256" key="5">
    <source>
        <dbReference type="SAM" id="Phobius"/>
    </source>
</evidence>
<dbReference type="InterPro" id="IPR035658">
    <property type="entry name" value="TrbF"/>
</dbReference>
<comment type="caution">
    <text evidence="7">The sequence shown here is derived from an EMBL/GenBank/DDBJ whole genome shotgun (WGS) entry which is preliminary data.</text>
</comment>
<keyword evidence="2 5" id="KW-0812">Transmembrane</keyword>
<comment type="subcellular location">
    <subcellularLocation>
        <location evidence="1">Membrane</location>
        <topology evidence="1">Single-pass membrane protein</topology>
    </subcellularLocation>
</comment>
<evidence type="ECO:0000256" key="3">
    <source>
        <dbReference type="ARBA" id="ARBA00022989"/>
    </source>
</evidence>
<dbReference type="Pfam" id="PF04335">
    <property type="entry name" value="VirB8"/>
    <property type="match status" value="1"/>
</dbReference>
<evidence type="ECO:0000256" key="1">
    <source>
        <dbReference type="ARBA" id="ARBA00004167"/>
    </source>
</evidence>
<evidence type="ECO:0000259" key="6">
    <source>
        <dbReference type="Pfam" id="PF04335"/>
    </source>
</evidence>
<evidence type="ECO:0000256" key="2">
    <source>
        <dbReference type="ARBA" id="ARBA00022692"/>
    </source>
</evidence>
<dbReference type="EMBL" id="JAPMXC010000001">
    <property type="protein sequence ID" value="MCY0386738.1"/>
    <property type="molecule type" value="Genomic_DNA"/>
</dbReference>
<gene>
    <name evidence="7" type="ORF">OVY01_05700</name>
</gene>
<evidence type="ECO:0000313" key="8">
    <source>
        <dbReference type="Proteomes" id="UP001082899"/>
    </source>
</evidence>
<organism evidence="7 8">
    <name type="scientific">Robbsia betulipollinis</name>
    <dbReference type="NCBI Taxonomy" id="2981849"/>
    <lineage>
        <taxon>Bacteria</taxon>
        <taxon>Pseudomonadati</taxon>
        <taxon>Pseudomonadota</taxon>
        <taxon>Betaproteobacteria</taxon>
        <taxon>Burkholderiales</taxon>
        <taxon>Burkholderiaceae</taxon>
        <taxon>Robbsia</taxon>
    </lineage>
</organism>
<dbReference type="CDD" id="cd16425">
    <property type="entry name" value="TrbF"/>
    <property type="match status" value="1"/>
</dbReference>